<feature type="transmembrane region" description="Helical" evidence="2">
    <location>
        <begin position="12"/>
        <end position="30"/>
    </location>
</feature>
<protein>
    <submittedName>
        <fullName evidence="3">Uncharacterized protein</fullName>
    </submittedName>
</protein>
<gene>
    <name evidence="3" type="ORF">LZ3411_1844</name>
</gene>
<sequence length="120" mass="14127">MHWKTWPRWLRDTCSVVGAMSLLLIGYDLFIATKVVWWQVPLQILVAFIAVGLWSFYSYRSQAKRRAAEHQKALAAQQRAERLAEQQQAAAQQAAETQRRNRQRNQHQQQRSPERDQHDS</sequence>
<dbReference type="EMBL" id="LT854705">
    <property type="protein sequence ID" value="SMS14894.1"/>
    <property type="molecule type" value="Genomic_DNA"/>
</dbReference>
<evidence type="ECO:0000313" key="3">
    <source>
        <dbReference type="EMBL" id="SMS14894.1"/>
    </source>
</evidence>
<dbReference type="Proteomes" id="UP000195412">
    <property type="component" value="Chromosome I"/>
</dbReference>
<keyword evidence="2" id="KW-1133">Transmembrane helix</keyword>
<keyword evidence="2" id="KW-0472">Membrane</keyword>
<dbReference type="KEGG" id="lzy:LZ3411_1844"/>
<dbReference type="RefSeq" id="WP_087742348.1">
    <property type="nucleotide sequence ID" value="NZ_JBPWQU010000036.1"/>
</dbReference>
<organism evidence="3 4">
    <name type="scientific">Levilactobacillus zymae</name>
    <dbReference type="NCBI Taxonomy" id="267363"/>
    <lineage>
        <taxon>Bacteria</taxon>
        <taxon>Bacillati</taxon>
        <taxon>Bacillota</taxon>
        <taxon>Bacilli</taxon>
        <taxon>Lactobacillales</taxon>
        <taxon>Lactobacillaceae</taxon>
        <taxon>Levilactobacillus</taxon>
    </lineage>
</organism>
<reference evidence="4" key="1">
    <citation type="submission" date="2017-05" db="EMBL/GenBank/DDBJ databases">
        <authorList>
            <person name="Papadimitriou K."/>
        </authorList>
    </citation>
    <scope>NUCLEOTIDE SEQUENCE [LARGE SCALE GENOMIC DNA]</scope>
    <source>
        <strain evidence="4">ACA-DC 3411</strain>
    </source>
</reference>
<dbReference type="AlphaFoldDB" id="A0A1Y6K2Y0"/>
<proteinExistence type="predicted"/>
<evidence type="ECO:0000313" key="4">
    <source>
        <dbReference type="Proteomes" id="UP000195412"/>
    </source>
</evidence>
<keyword evidence="2" id="KW-0812">Transmembrane</keyword>
<feature type="transmembrane region" description="Helical" evidence="2">
    <location>
        <begin position="36"/>
        <end position="57"/>
    </location>
</feature>
<accession>A0A1Y6K2Y0</accession>
<feature type="compositionally biased region" description="Low complexity" evidence="1">
    <location>
        <begin position="85"/>
        <end position="96"/>
    </location>
</feature>
<evidence type="ECO:0000256" key="2">
    <source>
        <dbReference type="SAM" id="Phobius"/>
    </source>
</evidence>
<name>A0A1Y6K2Y0_9LACO</name>
<evidence type="ECO:0000256" key="1">
    <source>
        <dbReference type="SAM" id="MobiDB-lite"/>
    </source>
</evidence>
<feature type="region of interest" description="Disordered" evidence="1">
    <location>
        <begin position="78"/>
        <end position="120"/>
    </location>
</feature>